<dbReference type="OrthoDB" id="114708at2759"/>
<proteinExistence type="inferred from homology"/>
<protein>
    <recommendedName>
        <fullName evidence="4">rhamnogalacturonan endolyase</fullName>
        <ecNumber evidence="4">4.2.2.23</ecNumber>
    </recommendedName>
</protein>
<evidence type="ECO:0000256" key="10">
    <source>
        <dbReference type="ARBA" id="ARBA00023316"/>
    </source>
</evidence>
<feature type="domain" description="Rhamnogalacturonan lyase" evidence="14">
    <location>
        <begin position="361"/>
        <end position="523"/>
    </location>
</feature>
<evidence type="ECO:0000256" key="8">
    <source>
        <dbReference type="ARBA" id="ARBA00023239"/>
    </source>
</evidence>
<dbReference type="CDD" id="cd10317">
    <property type="entry name" value="RGL4_C"/>
    <property type="match status" value="1"/>
</dbReference>
<keyword evidence="17" id="KW-1185">Reference proteome</keyword>
<name>A0A0D7B7U0_9AGAR</name>
<feature type="signal peptide" evidence="12">
    <location>
        <begin position="1"/>
        <end position="19"/>
    </location>
</feature>
<evidence type="ECO:0000259" key="15">
    <source>
        <dbReference type="Pfam" id="PF14686"/>
    </source>
</evidence>
<evidence type="ECO:0000256" key="7">
    <source>
        <dbReference type="ARBA" id="ARBA00023157"/>
    </source>
</evidence>
<keyword evidence="5" id="KW-0964">Secreted</keyword>
<dbReference type="Gene3D" id="2.60.40.1120">
    <property type="entry name" value="Carboxypeptidase-like, regulatory domain"/>
    <property type="match status" value="1"/>
</dbReference>
<feature type="chain" id="PRO_5002317149" description="rhamnogalacturonan endolyase" evidence="12">
    <location>
        <begin position="20"/>
        <end position="524"/>
    </location>
</feature>
<organism evidence="16 17">
    <name type="scientific">Cylindrobasidium torrendii FP15055 ss-10</name>
    <dbReference type="NCBI Taxonomy" id="1314674"/>
    <lineage>
        <taxon>Eukaryota</taxon>
        <taxon>Fungi</taxon>
        <taxon>Dikarya</taxon>
        <taxon>Basidiomycota</taxon>
        <taxon>Agaricomycotina</taxon>
        <taxon>Agaricomycetes</taxon>
        <taxon>Agaricomycetidae</taxon>
        <taxon>Agaricales</taxon>
        <taxon>Marasmiineae</taxon>
        <taxon>Physalacriaceae</taxon>
        <taxon>Cylindrobasidium</taxon>
    </lineage>
</organism>
<evidence type="ECO:0000256" key="12">
    <source>
        <dbReference type="SAM" id="SignalP"/>
    </source>
</evidence>
<dbReference type="AlphaFoldDB" id="A0A0D7B7U0"/>
<keyword evidence="7" id="KW-1015">Disulfide bond</keyword>
<dbReference type="GO" id="GO:0071555">
    <property type="term" value="P:cell wall organization"/>
    <property type="evidence" value="ECO:0007669"/>
    <property type="project" value="UniProtKB-KW"/>
</dbReference>
<dbReference type="InterPro" id="IPR013784">
    <property type="entry name" value="Carb-bd-like_fold"/>
</dbReference>
<dbReference type="InterPro" id="IPR011013">
    <property type="entry name" value="Gal_mutarotase_sf_dom"/>
</dbReference>
<dbReference type="SUPFAM" id="SSF49452">
    <property type="entry name" value="Starch-binding domain-like"/>
    <property type="match status" value="1"/>
</dbReference>
<dbReference type="Proteomes" id="UP000054007">
    <property type="component" value="Unassembled WGS sequence"/>
</dbReference>
<keyword evidence="8 16" id="KW-0456">Lyase</keyword>
<keyword evidence="9" id="KW-0119">Carbohydrate metabolism</keyword>
<evidence type="ECO:0000313" key="17">
    <source>
        <dbReference type="Proteomes" id="UP000054007"/>
    </source>
</evidence>
<evidence type="ECO:0000256" key="4">
    <source>
        <dbReference type="ARBA" id="ARBA00012437"/>
    </source>
</evidence>
<dbReference type="GO" id="GO:0045490">
    <property type="term" value="P:pectin catabolic process"/>
    <property type="evidence" value="ECO:0007669"/>
    <property type="project" value="TreeGrafter"/>
</dbReference>
<dbReference type="GO" id="GO:0102210">
    <property type="term" value="F:rhamnogalacturonan endolyase activity"/>
    <property type="evidence" value="ECO:0007669"/>
    <property type="project" value="UniProtKB-EC"/>
</dbReference>
<dbReference type="GO" id="GO:0030246">
    <property type="term" value="F:carbohydrate binding"/>
    <property type="evidence" value="ECO:0007669"/>
    <property type="project" value="InterPro"/>
</dbReference>
<evidence type="ECO:0000256" key="9">
    <source>
        <dbReference type="ARBA" id="ARBA00023277"/>
    </source>
</evidence>
<dbReference type="Gene3D" id="2.60.120.260">
    <property type="entry name" value="Galactose-binding domain-like"/>
    <property type="match status" value="1"/>
</dbReference>
<dbReference type="GO" id="GO:0005576">
    <property type="term" value="C:extracellular region"/>
    <property type="evidence" value="ECO:0007669"/>
    <property type="project" value="UniProtKB-SubCell"/>
</dbReference>
<keyword evidence="11" id="KW-0624">Polysaccharide degradation</keyword>
<dbReference type="Pfam" id="PF14683">
    <property type="entry name" value="CBM-like"/>
    <property type="match status" value="1"/>
</dbReference>
<sequence length="524" mass="56189">MFLSSVFVAASLWIGGAAAGFGLKVSGNSFIVDTNAGLVFTVDSKSGDITSMKYNGIEAQGTGKHSHISSGIGASCDWYQGGNSNNYLVITCTTDTLVQYYVGRYNDPAIHMYTYTTAEPSIGELRFIARINKTNLPNGYAVSEMEHGTAIEGSDVFNVNGQTHSKFYSSRQFIDDQVHGVSGKNIAAWMIMPGTAYEASSGGPFMRDINNQGSVDEELYFYMNSGHTQTEDFRQGGHGPYALWFTSGSTPSTFDTTFWDSLPNIKGIVTQGNRGRLTGKATGFPSADANQLVIGWSNANNQYWVRADSSGKYTSPYMKPGTYTMTLYRQELAIGTQSVTVSGGNTGTSNIASSEKTPNYIWKIGDHDGTPRGFLNADKIETMHPSDSRMSSWGPITFTVGDSVGKFPMAIFKAVGDLTIKSTLTSSQIGARTLEIATTLAFADGRPQVKVNNWTSKAPGAPNQPSSRGVTRGTWRGNNIVYTYDIPAGTLVAGSNTITLSVISGSSGDAFLSPNVVLDSVGLY</sequence>
<accession>A0A0D7B7U0</accession>
<comment type="subcellular location">
    <subcellularLocation>
        <location evidence="2">Secreted</location>
    </subcellularLocation>
</comment>
<dbReference type="Pfam" id="PF14686">
    <property type="entry name" value="fn3_3"/>
    <property type="match status" value="1"/>
</dbReference>
<dbReference type="EC" id="4.2.2.23" evidence="4"/>
<keyword evidence="6 12" id="KW-0732">Signal</keyword>
<evidence type="ECO:0000256" key="6">
    <source>
        <dbReference type="ARBA" id="ARBA00022729"/>
    </source>
</evidence>
<dbReference type="EMBL" id="KN880559">
    <property type="protein sequence ID" value="KIY66290.1"/>
    <property type="molecule type" value="Genomic_DNA"/>
</dbReference>
<dbReference type="CDD" id="cd10316">
    <property type="entry name" value="RGL4_M"/>
    <property type="match status" value="1"/>
</dbReference>
<keyword evidence="10" id="KW-0961">Cell wall biogenesis/degradation</keyword>
<dbReference type="InterPro" id="IPR014718">
    <property type="entry name" value="GH-type_carb-bd"/>
</dbReference>
<dbReference type="PANTHER" id="PTHR36574">
    <property type="entry name" value="RHAMNOGALACTURONATE LYASE-RELATED"/>
    <property type="match status" value="1"/>
</dbReference>
<evidence type="ECO:0000256" key="3">
    <source>
        <dbReference type="ARBA" id="ARBA00010418"/>
    </source>
</evidence>
<evidence type="ECO:0000313" key="16">
    <source>
        <dbReference type="EMBL" id="KIY66290.1"/>
    </source>
</evidence>
<dbReference type="InterPro" id="IPR029411">
    <property type="entry name" value="RG-lyase_III"/>
</dbReference>
<evidence type="ECO:0000259" key="14">
    <source>
        <dbReference type="Pfam" id="PF14683"/>
    </source>
</evidence>
<feature type="domain" description="Rhamnogalacturonan lyase" evidence="15">
    <location>
        <begin position="274"/>
        <end position="348"/>
    </location>
</feature>
<evidence type="ECO:0000256" key="2">
    <source>
        <dbReference type="ARBA" id="ARBA00004613"/>
    </source>
</evidence>
<dbReference type="InterPro" id="IPR016590">
    <property type="entry name" value="Rhamnogalacturonase_B"/>
</dbReference>
<dbReference type="InterPro" id="IPR015364">
    <property type="entry name" value="RhgB_N"/>
</dbReference>
<dbReference type="InterPro" id="IPR008979">
    <property type="entry name" value="Galactose-bd-like_sf"/>
</dbReference>
<evidence type="ECO:0000256" key="1">
    <source>
        <dbReference type="ARBA" id="ARBA00001324"/>
    </source>
</evidence>
<comment type="catalytic activity">
    <reaction evidence="1">
        <text>Endotype eliminative cleavage of L-alpha-rhamnopyranosyl-(1-&gt;4)-alpha-D-galactopyranosyluronic acid bonds of rhamnogalacturonan I domains in ramified hairy regions of pectin leaving L-rhamnopyranose at the reducing end and 4-deoxy-4,5-unsaturated D-galactopyranosyluronic acid at the non-reducing end.</text>
        <dbReference type="EC" id="4.2.2.23"/>
    </reaction>
</comment>
<dbReference type="PANTHER" id="PTHR36574:SF1">
    <property type="entry name" value="RHAMNOGALACTURONATE LYASE-RELATED"/>
    <property type="match status" value="1"/>
</dbReference>
<reference evidence="16 17" key="1">
    <citation type="journal article" date="2015" name="Fungal Genet. Biol.">
        <title>Evolution of novel wood decay mechanisms in Agaricales revealed by the genome sequences of Fistulina hepatica and Cylindrobasidium torrendii.</title>
        <authorList>
            <person name="Floudas D."/>
            <person name="Held B.W."/>
            <person name="Riley R."/>
            <person name="Nagy L.G."/>
            <person name="Koehler G."/>
            <person name="Ransdell A.S."/>
            <person name="Younus H."/>
            <person name="Chow J."/>
            <person name="Chiniquy J."/>
            <person name="Lipzen A."/>
            <person name="Tritt A."/>
            <person name="Sun H."/>
            <person name="Haridas S."/>
            <person name="LaButti K."/>
            <person name="Ohm R.A."/>
            <person name="Kues U."/>
            <person name="Blanchette R.A."/>
            <person name="Grigoriev I.V."/>
            <person name="Minto R.E."/>
            <person name="Hibbett D.S."/>
        </authorList>
    </citation>
    <scope>NUCLEOTIDE SEQUENCE [LARGE SCALE GENOMIC DNA]</scope>
    <source>
        <strain evidence="16 17">FP15055 ss-10</strain>
    </source>
</reference>
<evidence type="ECO:0000259" key="13">
    <source>
        <dbReference type="Pfam" id="PF09284"/>
    </source>
</evidence>
<dbReference type="Pfam" id="PF09284">
    <property type="entry name" value="RhgB_N"/>
    <property type="match status" value="1"/>
</dbReference>
<dbReference type="SUPFAM" id="SSF74650">
    <property type="entry name" value="Galactose mutarotase-like"/>
    <property type="match status" value="1"/>
</dbReference>
<feature type="domain" description="Rhamnogalacturonase B N-terminal" evidence="13">
    <location>
        <begin position="21"/>
        <end position="267"/>
    </location>
</feature>
<evidence type="ECO:0000256" key="11">
    <source>
        <dbReference type="ARBA" id="ARBA00023326"/>
    </source>
</evidence>
<dbReference type="CDD" id="cd10320">
    <property type="entry name" value="RGL4_N"/>
    <property type="match status" value="1"/>
</dbReference>
<comment type="similarity">
    <text evidence="3">Belongs to the polysaccharide lyase 4 family.</text>
</comment>
<dbReference type="InterPro" id="IPR029413">
    <property type="entry name" value="RG-lyase_II"/>
</dbReference>
<evidence type="ECO:0000256" key="5">
    <source>
        <dbReference type="ARBA" id="ARBA00022525"/>
    </source>
</evidence>
<dbReference type="STRING" id="1314674.A0A0D7B7U0"/>
<gene>
    <name evidence="16" type="ORF">CYLTODRAFT_35997</name>
</gene>
<dbReference type="SUPFAM" id="SSF49785">
    <property type="entry name" value="Galactose-binding domain-like"/>
    <property type="match status" value="1"/>
</dbReference>
<dbReference type="Gene3D" id="2.70.98.10">
    <property type="match status" value="1"/>
</dbReference>